<protein>
    <submittedName>
        <fullName evidence="1">Uncharacterized protein</fullName>
    </submittedName>
</protein>
<sequence length="151" mass="17608">MKEFEEGLINIIESVKFKHVRNSFQSKLKADINKIKQDKQLYIPTDKTNNYYKLNDTQYENLLNKCVIKEYRKTGAQATHEVAIEDKNIAERLDLTDRIETTAKREAFITLKDHKSNFQNKPTCRLINPCKPELGKVSKQKISHVINEVKA</sequence>
<name>A0AAV4DXS0_9GAST</name>
<evidence type="ECO:0000313" key="1">
    <source>
        <dbReference type="EMBL" id="GFO49153.1"/>
    </source>
</evidence>
<dbReference type="AlphaFoldDB" id="A0AAV4DXS0"/>
<reference evidence="1 2" key="1">
    <citation type="journal article" date="2021" name="Elife">
        <title>Chloroplast acquisition without the gene transfer in kleptoplastic sea slugs, Plakobranchus ocellatus.</title>
        <authorList>
            <person name="Maeda T."/>
            <person name="Takahashi S."/>
            <person name="Yoshida T."/>
            <person name="Shimamura S."/>
            <person name="Takaki Y."/>
            <person name="Nagai Y."/>
            <person name="Toyoda A."/>
            <person name="Suzuki Y."/>
            <person name="Arimoto A."/>
            <person name="Ishii H."/>
            <person name="Satoh N."/>
            <person name="Nishiyama T."/>
            <person name="Hasebe M."/>
            <person name="Maruyama T."/>
            <person name="Minagawa J."/>
            <person name="Obokata J."/>
            <person name="Shigenobu S."/>
        </authorList>
    </citation>
    <scope>NUCLEOTIDE SEQUENCE [LARGE SCALE GENOMIC DNA]</scope>
</reference>
<dbReference type="Proteomes" id="UP000735302">
    <property type="component" value="Unassembled WGS sequence"/>
</dbReference>
<organism evidence="1 2">
    <name type="scientific">Plakobranchus ocellatus</name>
    <dbReference type="NCBI Taxonomy" id="259542"/>
    <lineage>
        <taxon>Eukaryota</taxon>
        <taxon>Metazoa</taxon>
        <taxon>Spiralia</taxon>
        <taxon>Lophotrochozoa</taxon>
        <taxon>Mollusca</taxon>
        <taxon>Gastropoda</taxon>
        <taxon>Heterobranchia</taxon>
        <taxon>Euthyneura</taxon>
        <taxon>Panpulmonata</taxon>
        <taxon>Sacoglossa</taxon>
        <taxon>Placobranchoidea</taxon>
        <taxon>Plakobranchidae</taxon>
        <taxon>Plakobranchus</taxon>
    </lineage>
</organism>
<keyword evidence="2" id="KW-1185">Reference proteome</keyword>
<proteinExistence type="predicted"/>
<evidence type="ECO:0000313" key="2">
    <source>
        <dbReference type="Proteomes" id="UP000735302"/>
    </source>
</evidence>
<accession>A0AAV4DXS0</accession>
<dbReference type="EMBL" id="BLXT01008461">
    <property type="protein sequence ID" value="GFO49153.1"/>
    <property type="molecule type" value="Genomic_DNA"/>
</dbReference>
<comment type="caution">
    <text evidence="1">The sequence shown here is derived from an EMBL/GenBank/DDBJ whole genome shotgun (WGS) entry which is preliminary data.</text>
</comment>
<gene>
    <name evidence="1" type="ORF">PoB_007565800</name>
</gene>